<dbReference type="STRING" id="571932.SAMN05421743_101415"/>
<dbReference type="PANTHER" id="PTHR43606">
    <property type="entry name" value="PHOSPHATASE, PUTATIVE (AFU_ORTHOLOGUE AFUA_6G08710)-RELATED"/>
    <property type="match status" value="1"/>
</dbReference>
<feature type="domain" description="Phospholipase D N-terminal" evidence="2">
    <location>
        <begin position="73"/>
        <end position="194"/>
    </location>
</feature>
<dbReference type="Gene3D" id="3.60.21.70">
    <property type="entry name" value="PhoD-like phosphatase"/>
    <property type="match status" value="1"/>
</dbReference>
<evidence type="ECO:0000259" key="2">
    <source>
        <dbReference type="Pfam" id="PF16655"/>
    </source>
</evidence>
<dbReference type="InterPro" id="IPR052900">
    <property type="entry name" value="Phospholipid_Metab_Enz"/>
</dbReference>
<dbReference type="Pfam" id="PF09423">
    <property type="entry name" value="PhoD"/>
    <property type="match status" value="1"/>
</dbReference>
<name>A0A1H3WFI1_9BACI</name>
<dbReference type="Pfam" id="PF16655">
    <property type="entry name" value="PhoD_N"/>
    <property type="match status" value="1"/>
</dbReference>
<protein>
    <submittedName>
        <fullName evidence="3">Alkaline phosphatase D</fullName>
    </submittedName>
</protein>
<dbReference type="PANTHER" id="PTHR43606:SF2">
    <property type="entry name" value="ALKALINE PHOSPHATASE FAMILY PROTEIN (AFU_ORTHOLOGUE AFUA_5G03860)"/>
    <property type="match status" value="1"/>
</dbReference>
<dbReference type="InterPro" id="IPR038607">
    <property type="entry name" value="PhoD-like_sf"/>
</dbReference>
<dbReference type="RefSeq" id="WP_176791283.1">
    <property type="nucleotide sequence ID" value="NZ_FNQR01000001.1"/>
</dbReference>
<dbReference type="InterPro" id="IPR018946">
    <property type="entry name" value="PhoD-like_MPP"/>
</dbReference>
<dbReference type="CDD" id="cd07389">
    <property type="entry name" value="MPP_PhoD"/>
    <property type="match status" value="1"/>
</dbReference>
<dbReference type="SUPFAM" id="SSF56300">
    <property type="entry name" value="Metallo-dependent phosphatases"/>
    <property type="match status" value="1"/>
</dbReference>
<sequence>MKSNHENEFQNQTDTYNKSRRTFLKYFLAGSAVLALETSGIGRLTSMVTKAEAASKVTPYIPSQTPGNGFPQTIASGDPTPTGMMLWTRVEPSLETGFTNQEIDSDVVYWMEEQRSKNDASLVDAIEQGKFVMFEVSKKEDFSSTEITGFTPIWKDHDNVVRVDLDGTLQPAQTYYYRFLTKSGLVSKTGRCRTLPDADSDIASAKIGYVSCQDYTNGYFNALGHMAAEEMDFFLHVGDYIYESVGDAVYQGGLEDRQISLPSGKAKAFTLEDYRMLYKTYRTDKDLQKLHEKHGMVATWDDHEFANDTYHPAVAPDDSLESNPQRRLFANQVWFEFMPARVPYDGSKSFEESIKIYRSIILGKLASIYMTDERLYRSSHPCGEGELDRYVTDGCPNMNSSDRTMLGSTQKDWFLSELKQSRSTWKLWGNEVQNTQLKFLNKFMNLDAWDGFTYERDAIAQTVIKEGIENFIALTGDFHTFEASYLQSEYSDSGETYGVELMVGSVTSSNLRETLRNSLNDVPAPSSPIASEGTEKMIQLLRGKLGTASTVTAEILFKELQNIVKVENPWIQLFDSTTHGYAVLELSKSKAKWTAYSVDNIEKPSASKELLWQCEIPNGEASINVTEDNSTVNV</sequence>
<organism evidence="3 4">
    <name type="scientific">Thalassobacillus cyri</name>
    <dbReference type="NCBI Taxonomy" id="571932"/>
    <lineage>
        <taxon>Bacteria</taxon>
        <taxon>Bacillati</taxon>
        <taxon>Bacillota</taxon>
        <taxon>Bacilli</taxon>
        <taxon>Bacillales</taxon>
        <taxon>Bacillaceae</taxon>
        <taxon>Thalassobacillus</taxon>
    </lineage>
</organism>
<dbReference type="PROSITE" id="PS51318">
    <property type="entry name" value="TAT"/>
    <property type="match status" value="1"/>
</dbReference>
<dbReference type="Gene3D" id="2.60.40.380">
    <property type="entry name" value="Purple acid phosphatase-like, N-terminal"/>
    <property type="match status" value="1"/>
</dbReference>
<dbReference type="Proteomes" id="UP000198584">
    <property type="component" value="Unassembled WGS sequence"/>
</dbReference>
<keyword evidence="4" id="KW-1185">Reference proteome</keyword>
<dbReference type="InterPro" id="IPR006311">
    <property type="entry name" value="TAT_signal"/>
</dbReference>
<evidence type="ECO:0000259" key="1">
    <source>
        <dbReference type="Pfam" id="PF09423"/>
    </source>
</evidence>
<dbReference type="InterPro" id="IPR029052">
    <property type="entry name" value="Metallo-depent_PP-like"/>
</dbReference>
<proteinExistence type="predicted"/>
<accession>A0A1H3WFI1</accession>
<evidence type="ECO:0000313" key="3">
    <source>
        <dbReference type="EMBL" id="SDZ84988.1"/>
    </source>
</evidence>
<feature type="domain" description="PhoD-like phosphatase metallophosphatase" evidence="1">
    <location>
        <begin position="208"/>
        <end position="519"/>
    </location>
</feature>
<dbReference type="EMBL" id="FNQR01000001">
    <property type="protein sequence ID" value="SDZ84988.1"/>
    <property type="molecule type" value="Genomic_DNA"/>
</dbReference>
<reference evidence="3 4" key="1">
    <citation type="submission" date="2016-10" db="EMBL/GenBank/DDBJ databases">
        <authorList>
            <person name="de Groot N.N."/>
        </authorList>
    </citation>
    <scope>NUCLEOTIDE SEQUENCE [LARGE SCALE GENOMIC DNA]</scope>
    <source>
        <strain evidence="3 4">CCM7597</strain>
    </source>
</reference>
<dbReference type="InterPro" id="IPR032093">
    <property type="entry name" value="PhoD_N"/>
</dbReference>
<gene>
    <name evidence="3" type="ORF">SAMN05421743_101415</name>
</gene>
<dbReference type="AlphaFoldDB" id="A0A1H3WFI1"/>
<evidence type="ECO:0000313" key="4">
    <source>
        <dbReference type="Proteomes" id="UP000198584"/>
    </source>
</evidence>